<evidence type="ECO:0000256" key="1">
    <source>
        <dbReference type="ARBA" id="ARBA00001946"/>
    </source>
</evidence>
<proteinExistence type="predicted"/>
<evidence type="ECO:0000259" key="3">
    <source>
        <dbReference type="PROSITE" id="PS51462"/>
    </source>
</evidence>
<accession>A0A1H1E2H4</accession>
<evidence type="ECO:0000313" key="5">
    <source>
        <dbReference type="Proteomes" id="UP000199444"/>
    </source>
</evidence>
<evidence type="ECO:0000256" key="2">
    <source>
        <dbReference type="ARBA" id="ARBA00022801"/>
    </source>
</evidence>
<gene>
    <name evidence="4" type="ORF">SAMN05216231_2692</name>
</gene>
<dbReference type="InterPro" id="IPR015797">
    <property type="entry name" value="NUDIX_hydrolase-like_dom_sf"/>
</dbReference>
<dbReference type="Pfam" id="PF00293">
    <property type="entry name" value="NUDIX"/>
    <property type="match status" value="1"/>
</dbReference>
<dbReference type="PANTHER" id="PTHR43046:SF14">
    <property type="entry name" value="MUTT_NUDIX FAMILY PROTEIN"/>
    <property type="match status" value="1"/>
</dbReference>
<dbReference type="RefSeq" id="WP_092493492.1">
    <property type="nucleotide sequence ID" value="NZ_FNKD01000003.1"/>
</dbReference>
<dbReference type="InterPro" id="IPR020084">
    <property type="entry name" value="NUDIX_hydrolase_CS"/>
</dbReference>
<organism evidence="4 5">
    <name type="scientific">Virgibacillus salinus</name>
    <dbReference type="NCBI Taxonomy" id="553311"/>
    <lineage>
        <taxon>Bacteria</taxon>
        <taxon>Bacillati</taxon>
        <taxon>Bacillota</taxon>
        <taxon>Bacilli</taxon>
        <taxon>Bacillales</taxon>
        <taxon>Bacillaceae</taxon>
        <taxon>Virgibacillus</taxon>
    </lineage>
</organism>
<keyword evidence="5" id="KW-1185">Reference proteome</keyword>
<dbReference type="STRING" id="553311.SAMN05216231_2692"/>
<sequence length="154" mass="18153">MDAVFETDIGVFNYRVAGVWIQDGHVLLHKSVIDNHWALPGGRVEITEESQKGLNREFQEELGIDVKVERLLWSVENFFNFNGNDFHEIGFYYQVSFKDDYKFSTEEFYGMEVDHLIYKWFPICDLDELSLQPEFLKEEIKDIPMNPKHIVVKG</sequence>
<reference evidence="4 5" key="1">
    <citation type="submission" date="2016-10" db="EMBL/GenBank/DDBJ databases">
        <authorList>
            <person name="de Groot N.N."/>
        </authorList>
    </citation>
    <scope>NUCLEOTIDE SEQUENCE [LARGE SCALE GENOMIC DNA]</scope>
    <source>
        <strain evidence="4 5">CGMCC 1.10449</strain>
    </source>
</reference>
<dbReference type="CDD" id="cd04688">
    <property type="entry name" value="NUDIX_Hydrolase"/>
    <property type="match status" value="1"/>
</dbReference>
<dbReference type="Gene3D" id="3.90.79.10">
    <property type="entry name" value="Nucleoside Triphosphate Pyrophosphohydrolase"/>
    <property type="match status" value="1"/>
</dbReference>
<dbReference type="InterPro" id="IPR000086">
    <property type="entry name" value="NUDIX_hydrolase_dom"/>
</dbReference>
<dbReference type="PANTHER" id="PTHR43046">
    <property type="entry name" value="GDP-MANNOSE MANNOSYL HYDROLASE"/>
    <property type="match status" value="1"/>
</dbReference>
<dbReference type="EMBL" id="FNKD01000003">
    <property type="protein sequence ID" value="SDQ82853.1"/>
    <property type="molecule type" value="Genomic_DNA"/>
</dbReference>
<comment type="cofactor">
    <cofactor evidence="1">
        <name>Mg(2+)</name>
        <dbReference type="ChEBI" id="CHEBI:18420"/>
    </cofactor>
</comment>
<feature type="domain" description="Nudix hydrolase" evidence="3">
    <location>
        <begin position="2"/>
        <end position="144"/>
    </location>
</feature>
<protein>
    <submittedName>
        <fullName evidence="4">ADP-ribose pyrophosphatase YjhB, NUDIX family</fullName>
    </submittedName>
</protein>
<dbReference type="SUPFAM" id="SSF55811">
    <property type="entry name" value="Nudix"/>
    <property type="match status" value="1"/>
</dbReference>
<dbReference type="PROSITE" id="PS51462">
    <property type="entry name" value="NUDIX"/>
    <property type="match status" value="1"/>
</dbReference>
<dbReference type="AlphaFoldDB" id="A0A1H1E2H4"/>
<dbReference type="GO" id="GO:0016787">
    <property type="term" value="F:hydrolase activity"/>
    <property type="evidence" value="ECO:0007669"/>
    <property type="project" value="UniProtKB-KW"/>
</dbReference>
<dbReference type="PROSITE" id="PS00893">
    <property type="entry name" value="NUDIX_BOX"/>
    <property type="match status" value="1"/>
</dbReference>
<keyword evidence="2" id="KW-0378">Hydrolase</keyword>
<evidence type="ECO:0000313" key="4">
    <source>
        <dbReference type="EMBL" id="SDQ82853.1"/>
    </source>
</evidence>
<dbReference type="Proteomes" id="UP000199444">
    <property type="component" value="Unassembled WGS sequence"/>
</dbReference>
<name>A0A1H1E2H4_9BACI</name>